<dbReference type="GO" id="GO:0004222">
    <property type="term" value="F:metalloendopeptidase activity"/>
    <property type="evidence" value="ECO:0007669"/>
    <property type="project" value="InterPro"/>
</dbReference>
<dbReference type="InterPro" id="IPR024079">
    <property type="entry name" value="MetalloPept_cat_dom_sf"/>
</dbReference>
<protein>
    <recommendedName>
        <fullName evidence="2">Peptidase M13 C-terminal domain-containing protein</fullName>
    </recommendedName>
</protein>
<name>A0AAN5D1U4_9BILA</name>
<organism evidence="3 4">
    <name type="scientific">Pristionchus mayeri</name>
    <dbReference type="NCBI Taxonomy" id="1317129"/>
    <lineage>
        <taxon>Eukaryota</taxon>
        <taxon>Metazoa</taxon>
        <taxon>Ecdysozoa</taxon>
        <taxon>Nematoda</taxon>
        <taxon>Chromadorea</taxon>
        <taxon>Rhabditida</taxon>
        <taxon>Rhabditina</taxon>
        <taxon>Diplogasteromorpha</taxon>
        <taxon>Diplogasteroidea</taxon>
        <taxon>Neodiplogasteridae</taxon>
        <taxon>Pristionchus</taxon>
    </lineage>
</organism>
<dbReference type="EMBL" id="BTRK01000005">
    <property type="protein sequence ID" value="GMR54530.1"/>
    <property type="molecule type" value="Genomic_DNA"/>
</dbReference>
<reference evidence="4" key="1">
    <citation type="submission" date="2022-10" db="EMBL/GenBank/DDBJ databases">
        <title>Genome assembly of Pristionchus species.</title>
        <authorList>
            <person name="Yoshida K."/>
            <person name="Sommer R.J."/>
        </authorList>
    </citation>
    <scope>NUCLEOTIDE SEQUENCE [LARGE SCALE GENOMIC DNA]</scope>
    <source>
        <strain evidence="4">RS5460</strain>
    </source>
</reference>
<proteinExistence type="predicted"/>
<dbReference type="Proteomes" id="UP001328107">
    <property type="component" value="Unassembled WGS sequence"/>
</dbReference>
<evidence type="ECO:0000313" key="3">
    <source>
        <dbReference type="EMBL" id="GMR54530.1"/>
    </source>
</evidence>
<feature type="compositionally biased region" description="Basic and acidic residues" evidence="1">
    <location>
        <begin position="95"/>
        <end position="108"/>
    </location>
</feature>
<feature type="non-terminal residue" evidence="3">
    <location>
        <position position="1"/>
    </location>
</feature>
<evidence type="ECO:0000256" key="1">
    <source>
        <dbReference type="SAM" id="MobiDB-lite"/>
    </source>
</evidence>
<accession>A0AAN5D1U4</accession>
<dbReference type="AlphaFoldDB" id="A0AAN5D1U4"/>
<feature type="region of interest" description="Disordered" evidence="1">
    <location>
        <begin position="76"/>
        <end position="108"/>
    </location>
</feature>
<evidence type="ECO:0000313" key="4">
    <source>
        <dbReference type="Proteomes" id="UP001328107"/>
    </source>
</evidence>
<evidence type="ECO:0000259" key="2">
    <source>
        <dbReference type="Pfam" id="PF01431"/>
    </source>
</evidence>
<sequence>AIGARLCKKDLMDVDESDAHSVENVRLNGALSLIPEFSSAFGCKKGDREYSTEASSCFLFGPLSGADKQKTIQELEKSKDDIDDSSELEGSGSGEEPKESRPIEELLS</sequence>
<gene>
    <name evidence="3" type="ORF">PMAYCL1PPCAC_24725</name>
</gene>
<keyword evidence="4" id="KW-1185">Reference proteome</keyword>
<dbReference type="Gene3D" id="3.40.390.10">
    <property type="entry name" value="Collagenase (Catalytic Domain)"/>
    <property type="match status" value="1"/>
</dbReference>
<dbReference type="InterPro" id="IPR018497">
    <property type="entry name" value="Peptidase_M13_C"/>
</dbReference>
<feature type="domain" description="Peptidase M13 C-terminal" evidence="2">
    <location>
        <begin position="12"/>
        <end position="56"/>
    </location>
</feature>
<comment type="caution">
    <text evidence="3">The sequence shown here is derived from an EMBL/GenBank/DDBJ whole genome shotgun (WGS) entry which is preliminary data.</text>
</comment>
<dbReference type="GO" id="GO:0006508">
    <property type="term" value="P:proteolysis"/>
    <property type="evidence" value="ECO:0007669"/>
    <property type="project" value="InterPro"/>
</dbReference>
<dbReference type="Pfam" id="PF01431">
    <property type="entry name" value="Peptidase_M13"/>
    <property type="match status" value="1"/>
</dbReference>
<dbReference type="SUPFAM" id="SSF55486">
    <property type="entry name" value="Metalloproteases ('zincins'), catalytic domain"/>
    <property type="match status" value="1"/>
</dbReference>